<evidence type="ECO:0000256" key="4">
    <source>
        <dbReference type="ARBA" id="ARBA00023125"/>
    </source>
</evidence>
<keyword evidence="2" id="KW-0805">Transcription regulation</keyword>
<dbReference type="GO" id="GO:0006352">
    <property type="term" value="P:DNA-templated transcription initiation"/>
    <property type="evidence" value="ECO:0007669"/>
    <property type="project" value="InterPro"/>
</dbReference>
<reference evidence="8 9" key="1">
    <citation type="submission" date="2020-07" db="EMBL/GenBank/DDBJ databases">
        <title>Sequencing the genomes of 1000 actinobacteria strains.</title>
        <authorList>
            <person name="Klenk H.-P."/>
        </authorList>
    </citation>
    <scope>NUCLEOTIDE SEQUENCE [LARGE SCALE GENOMIC DNA]</scope>
    <source>
        <strain evidence="8 9">DSM 23141</strain>
    </source>
</reference>
<dbReference type="Pfam" id="PF04542">
    <property type="entry name" value="Sigma70_r2"/>
    <property type="match status" value="1"/>
</dbReference>
<evidence type="ECO:0000256" key="1">
    <source>
        <dbReference type="ARBA" id="ARBA00010641"/>
    </source>
</evidence>
<dbReference type="InterPro" id="IPR013249">
    <property type="entry name" value="RNA_pol_sigma70_r4_t2"/>
</dbReference>
<feature type="domain" description="RNA polymerase sigma-70 region 2" evidence="6">
    <location>
        <begin position="27"/>
        <end position="93"/>
    </location>
</feature>
<comment type="caution">
    <text evidence="8">The sequence shown here is derived from an EMBL/GenBank/DDBJ whole genome shotgun (WGS) entry which is preliminary data.</text>
</comment>
<sequence>MSALDDAADALLAQRAADGDEIAFAVLVRRHAGYLRAFAIRLTRSGADADDVVQEALITAWRRLPELREPAKVRGWLATIVARKATDRIRSRREADPIDELDPAAVTDGPEERAVLSSQLQALAEAVDTLPDEVRVTWTLREISGASYEEIAARLEVPVSTVRGRLARARAHLLEQMMEWRQA</sequence>
<evidence type="ECO:0000256" key="2">
    <source>
        <dbReference type="ARBA" id="ARBA00023015"/>
    </source>
</evidence>
<evidence type="ECO:0000256" key="3">
    <source>
        <dbReference type="ARBA" id="ARBA00023082"/>
    </source>
</evidence>
<gene>
    <name evidence="8" type="ORF">BJ979_001117</name>
</gene>
<evidence type="ECO:0000256" key="5">
    <source>
        <dbReference type="ARBA" id="ARBA00023163"/>
    </source>
</evidence>
<dbReference type="Proteomes" id="UP000553888">
    <property type="component" value="Unassembled WGS sequence"/>
</dbReference>
<protein>
    <submittedName>
        <fullName evidence="8">RNA polymerase sigma-70 factor (ECF subfamily)</fullName>
    </submittedName>
</protein>
<dbReference type="SUPFAM" id="SSF88659">
    <property type="entry name" value="Sigma3 and sigma4 domains of RNA polymerase sigma factors"/>
    <property type="match status" value="1"/>
</dbReference>
<comment type="similarity">
    <text evidence="1">Belongs to the sigma-70 factor family. ECF subfamily.</text>
</comment>
<feature type="domain" description="RNA polymerase sigma factor 70 region 4 type 2" evidence="7">
    <location>
        <begin position="121"/>
        <end position="173"/>
    </location>
</feature>
<dbReference type="CDD" id="cd06171">
    <property type="entry name" value="Sigma70_r4"/>
    <property type="match status" value="1"/>
</dbReference>
<organism evidence="8 9">
    <name type="scientific">Schumannella luteola</name>
    <dbReference type="NCBI Taxonomy" id="472059"/>
    <lineage>
        <taxon>Bacteria</taxon>
        <taxon>Bacillati</taxon>
        <taxon>Actinomycetota</taxon>
        <taxon>Actinomycetes</taxon>
        <taxon>Micrococcales</taxon>
        <taxon>Microbacteriaceae</taxon>
        <taxon>Schumannella</taxon>
    </lineage>
</organism>
<dbReference type="NCBIfam" id="TIGR02937">
    <property type="entry name" value="sigma70-ECF"/>
    <property type="match status" value="1"/>
</dbReference>
<dbReference type="Pfam" id="PF08281">
    <property type="entry name" value="Sigma70_r4_2"/>
    <property type="match status" value="1"/>
</dbReference>
<dbReference type="Gene3D" id="1.10.10.10">
    <property type="entry name" value="Winged helix-like DNA-binding domain superfamily/Winged helix DNA-binding domain"/>
    <property type="match status" value="1"/>
</dbReference>
<dbReference type="InterPro" id="IPR036388">
    <property type="entry name" value="WH-like_DNA-bd_sf"/>
</dbReference>
<name>A0A852YBB8_9MICO</name>
<keyword evidence="5" id="KW-0804">Transcription</keyword>
<keyword evidence="9" id="KW-1185">Reference proteome</keyword>
<dbReference type="GO" id="GO:0003677">
    <property type="term" value="F:DNA binding"/>
    <property type="evidence" value="ECO:0007669"/>
    <property type="project" value="UniProtKB-KW"/>
</dbReference>
<evidence type="ECO:0000259" key="6">
    <source>
        <dbReference type="Pfam" id="PF04542"/>
    </source>
</evidence>
<dbReference type="InterPro" id="IPR007627">
    <property type="entry name" value="RNA_pol_sigma70_r2"/>
</dbReference>
<dbReference type="AlphaFoldDB" id="A0A852YBB8"/>
<keyword evidence="3" id="KW-0731">Sigma factor</keyword>
<keyword evidence="4" id="KW-0238">DNA-binding</keyword>
<evidence type="ECO:0000313" key="8">
    <source>
        <dbReference type="EMBL" id="NYG98491.1"/>
    </source>
</evidence>
<dbReference type="RefSeq" id="WP_179565989.1">
    <property type="nucleotide sequence ID" value="NZ_JACBZY010000001.1"/>
</dbReference>
<evidence type="ECO:0000313" key="9">
    <source>
        <dbReference type="Proteomes" id="UP000553888"/>
    </source>
</evidence>
<dbReference type="InterPro" id="IPR013324">
    <property type="entry name" value="RNA_pol_sigma_r3/r4-like"/>
</dbReference>
<dbReference type="PANTHER" id="PTHR43133:SF8">
    <property type="entry name" value="RNA POLYMERASE SIGMA FACTOR HI_1459-RELATED"/>
    <property type="match status" value="1"/>
</dbReference>
<dbReference type="InterPro" id="IPR014284">
    <property type="entry name" value="RNA_pol_sigma-70_dom"/>
</dbReference>
<accession>A0A852YBB8</accession>
<dbReference type="EMBL" id="JACBZY010000001">
    <property type="protein sequence ID" value="NYG98491.1"/>
    <property type="molecule type" value="Genomic_DNA"/>
</dbReference>
<dbReference type="GO" id="GO:0016987">
    <property type="term" value="F:sigma factor activity"/>
    <property type="evidence" value="ECO:0007669"/>
    <property type="project" value="UniProtKB-KW"/>
</dbReference>
<dbReference type="Gene3D" id="1.10.1740.10">
    <property type="match status" value="1"/>
</dbReference>
<evidence type="ECO:0000259" key="7">
    <source>
        <dbReference type="Pfam" id="PF08281"/>
    </source>
</evidence>
<proteinExistence type="inferred from homology"/>
<dbReference type="SUPFAM" id="SSF88946">
    <property type="entry name" value="Sigma2 domain of RNA polymerase sigma factors"/>
    <property type="match status" value="1"/>
</dbReference>
<dbReference type="PANTHER" id="PTHR43133">
    <property type="entry name" value="RNA POLYMERASE ECF-TYPE SIGMA FACTO"/>
    <property type="match status" value="1"/>
</dbReference>
<dbReference type="InterPro" id="IPR013325">
    <property type="entry name" value="RNA_pol_sigma_r2"/>
</dbReference>
<dbReference type="InterPro" id="IPR039425">
    <property type="entry name" value="RNA_pol_sigma-70-like"/>
</dbReference>